<evidence type="ECO:0000313" key="1">
    <source>
        <dbReference type="EMBL" id="RRT42980.1"/>
    </source>
</evidence>
<dbReference type="Proteomes" id="UP000287651">
    <property type="component" value="Unassembled WGS sequence"/>
</dbReference>
<proteinExistence type="predicted"/>
<accession>A0A426XU31</accession>
<name>A0A426XU31_ENSVE</name>
<gene>
    <name evidence="1" type="ORF">B296_00021955</name>
</gene>
<sequence length="82" mass="9451">MHRVDTVGNRQERVRSSLRVSGVYQDSAKEFVRRKPRLVGRLSGVAEKLAGSCQIGRRFGLHPKKIDNGRQCASRRRTQEWM</sequence>
<comment type="caution">
    <text evidence="1">The sequence shown here is derived from an EMBL/GenBank/DDBJ whole genome shotgun (WGS) entry which is preliminary data.</text>
</comment>
<dbReference type="AlphaFoldDB" id="A0A426XU31"/>
<evidence type="ECO:0000313" key="2">
    <source>
        <dbReference type="Proteomes" id="UP000287651"/>
    </source>
</evidence>
<reference evidence="1 2" key="1">
    <citation type="journal article" date="2014" name="Agronomy (Basel)">
        <title>A Draft Genome Sequence for Ensete ventricosum, the Drought-Tolerant Tree Against Hunger.</title>
        <authorList>
            <person name="Harrison J."/>
            <person name="Moore K.A."/>
            <person name="Paszkiewicz K."/>
            <person name="Jones T."/>
            <person name="Grant M."/>
            <person name="Ambacheew D."/>
            <person name="Muzemil S."/>
            <person name="Studholme D.J."/>
        </authorList>
    </citation>
    <scope>NUCLEOTIDE SEQUENCE [LARGE SCALE GENOMIC DNA]</scope>
</reference>
<organism evidence="1 2">
    <name type="scientific">Ensete ventricosum</name>
    <name type="common">Abyssinian banana</name>
    <name type="synonym">Musa ensete</name>
    <dbReference type="NCBI Taxonomy" id="4639"/>
    <lineage>
        <taxon>Eukaryota</taxon>
        <taxon>Viridiplantae</taxon>
        <taxon>Streptophyta</taxon>
        <taxon>Embryophyta</taxon>
        <taxon>Tracheophyta</taxon>
        <taxon>Spermatophyta</taxon>
        <taxon>Magnoliopsida</taxon>
        <taxon>Liliopsida</taxon>
        <taxon>Zingiberales</taxon>
        <taxon>Musaceae</taxon>
        <taxon>Ensete</taxon>
    </lineage>
</organism>
<dbReference type="EMBL" id="AMZH03017458">
    <property type="protein sequence ID" value="RRT42980.1"/>
    <property type="molecule type" value="Genomic_DNA"/>
</dbReference>
<protein>
    <submittedName>
        <fullName evidence="1">Uncharacterized protein</fullName>
    </submittedName>
</protein>